<comment type="function">
    <text evidence="8">Transfers the 4'-phosphopantetheine moiety from coenzyme A to a Ser of acyl-carrier-protein.</text>
</comment>
<evidence type="ECO:0000256" key="4">
    <source>
        <dbReference type="ARBA" id="ARBA00022832"/>
    </source>
</evidence>
<dbReference type="InterPro" id="IPR008278">
    <property type="entry name" value="4-PPantetheinyl_Trfase_dom"/>
</dbReference>
<dbReference type="InterPro" id="IPR004568">
    <property type="entry name" value="Ppantetheine-prot_Trfase_dom"/>
</dbReference>
<proteinExistence type="inferred from homology"/>
<dbReference type="Proteomes" id="UP000476064">
    <property type="component" value="Chromosome"/>
</dbReference>
<comment type="similarity">
    <text evidence="8">Belongs to the P-Pant transferase superfamily. AcpS family.</text>
</comment>
<dbReference type="InterPro" id="IPR037143">
    <property type="entry name" value="4-PPantetheinyl_Trfase_dom_sf"/>
</dbReference>
<dbReference type="GO" id="GO:0000287">
    <property type="term" value="F:magnesium ion binding"/>
    <property type="evidence" value="ECO:0007669"/>
    <property type="project" value="UniProtKB-UniRule"/>
</dbReference>
<name>A0A6C0G2N9_9BACL</name>
<protein>
    <recommendedName>
        <fullName evidence="8">Holo-[acyl-carrier-protein] synthase</fullName>
        <shortName evidence="8">Holo-ACP synthase</shortName>
        <ecNumber evidence="8">2.7.8.7</ecNumber>
    </recommendedName>
    <alternativeName>
        <fullName evidence="8">4'-phosphopantetheinyl transferase AcpS</fullName>
    </alternativeName>
</protein>
<keyword evidence="4 8" id="KW-0276">Fatty acid metabolism</keyword>
<sequence length="133" mass="14406">MIRGIGLDLADIARFGKMVGAGNEAFVKQLLTDREMAVYAALSGDRRRAEFLAGRFAAKEALMKALGLDLPEGIGMRDIEVLPDRLGKPVLALSEGVRRQIDYDYACSLSITHTATTAGAVVVVEQRDRQARG</sequence>
<feature type="binding site" evidence="8">
    <location>
        <position position="8"/>
    </location>
    <ligand>
        <name>Mg(2+)</name>
        <dbReference type="ChEBI" id="CHEBI:18420"/>
    </ligand>
</feature>
<accession>A0A6C0G2N9</accession>
<evidence type="ECO:0000259" key="9">
    <source>
        <dbReference type="Pfam" id="PF01648"/>
    </source>
</evidence>
<dbReference type="GO" id="GO:0006633">
    <property type="term" value="P:fatty acid biosynthetic process"/>
    <property type="evidence" value="ECO:0007669"/>
    <property type="project" value="UniProtKB-UniRule"/>
</dbReference>
<keyword evidence="8" id="KW-0963">Cytoplasm</keyword>
<dbReference type="SUPFAM" id="SSF56214">
    <property type="entry name" value="4'-phosphopantetheinyl transferase"/>
    <property type="match status" value="1"/>
</dbReference>
<comment type="subcellular location">
    <subcellularLocation>
        <location evidence="8">Cytoplasm</location>
    </subcellularLocation>
</comment>
<dbReference type="NCBIfam" id="TIGR00556">
    <property type="entry name" value="pantethn_trn"/>
    <property type="match status" value="1"/>
</dbReference>
<evidence type="ECO:0000313" key="10">
    <source>
        <dbReference type="EMBL" id="QHT61951.1"/>
    </source>
</evidence>
<keyword evidence="11" id="KW-1185">Reference proteome</keyword>
<evidence type="ECO:0000256" key="5">
    <source>
        <dbReference type="ARBA" id="ARBA00022842"/>
    </source>
</evidence>
<dbReference type="InterPro" id="IPR002582">
    <property type="entry name" value="ACPS"/>
</dbReference>
<gene>
    <name evidence="8 10" type="primary">acpS</name>
    <name evidence="10" type="ORF">GXP70_19510</name>
</gene>
<comment type="cofactor">
    <cofactor evidence="8">
        <name>Mg(2+)</name>
        <dbReference type="ChEBI" id="CHEBI:18420"/>
    </cofactor>
</comment>
<dbReference type="Pfam" id="PF01648">
    <property type="entry name" value="ACPS"/>
    <property type="match status" value="1"/>
</dbReference>
<evidence type="ECO:0000256" key="2">
    <source>
        <dbReference type="ARBA" id="ARBA00022679"/>
    </source>
</evidence>
<keyword evidence="3 8" id="KW-0479">Metal-binding</keyword>
<dbReference type="GO" id="GO:0005737">
    <property type="term" value="C:cytoplasm"/>
    <property type="evidence" value="ECO:0007669"/>
    <property type="project" value="UniProtKB-SubCell"/>
</dbReference>
<reference evidence="10 11" key="1">
    <citation type="submission" date="2020-01" db="EMBL/GenBank/DDBJ databases">
        <title>Paenibacillus sp. nov., isolated from tomato rhizosphere.</title>
        <authorList>
            <person name="Weon H.-Y."/>
            <person name="Lee S.A."/>
        </authorList>
    </citation>
    <scope>NUCLEOTIDE SEQUENCE [LARGE SCALE GENOMIC DNA]</scope>
    <source>
        <strain evidence="10 11">12200R-189</strain>
    </source>
</reference>
<feature type="binding site" evidence="8">
    <location>
        <position position="60"/>
    </location>
    <ligand>
        <name>Mg(2+)</name>
        <dbReference type="ChEBI" id="CHEBI:18420"/>
    </ligand>
</feature>
<evidence type="ECO:0000256" key="1">
    <source>
        <dbReference type="ARBA" id="ARBA00022516"/>
    </source>
</evidence>
<dbReference type="RefSeq" id="WP_162358388.1">
    <property type="nucleotide sequence ID" value="NZ_CP048209.1"/>
</dbReference>
<dbReference type="HAMAP" id="MF_00101">
    <property type="entry name" value="AcpS"/>
    <property type="match status" value="1"/>
</dbReference>
<keyword evidence="2 8" id="KW-0808">Transferase</keyword>
<dbReference type="AlphaFoldDB" id="A0A6C0G2N9"/>
<keyword evidence="5 8" id="KW-0460">Magnesium</keyword>
<evidence type="ECO:0000313" key="11">
    <source>
        <dbReference type="Proteomes" id="UP000476064"/>
    </source>
</evidence>
<keyword evidence="6 8" id="KW-0443">Lipid metabolism</keyword>
<dbReference type="KEGG" id="plyc:GXP70_19510"/>
<feature type="domain" description="4'-phosphopantetheinyl transferase" evidence="9">
    <location>
        <begin position="4"/>
        <end position="98"/>
    </location>
</feature>
<keyword evidence="7 8" id="KW-0275">Fatty acid biosynthesis</keyword>
<dbReference type="GO" id="GO:0008897">
    <property type="term" value="F:holo-[acyl-carrier-protein] synthase activity"/>
    <property type="evidence" value="ECO:0007669"/>
    <property type="project" value="UniProtKB-UniRule"/>
</dbReference>
<keyword evidence="1 8" id="KW-0444">Lipid biosynthesis</keyword>
<dbReference type="EMBL" id="CP048209">
    <property type="protein sequence ID" value="QHT61951.1"/>
    <property type="molecule type" value="Genomic_DNA"/>
</dbReference>
<dbReference type="NCBIfam" id="TIGR00516">
    <property type="entry name" value="acpS"/>
    <property type="match status" value="1"/>
</dbReference>
<dbReference type="Gene3D" id="3.90.470.20">
    <property type="entry name" value="4'-phosphopantetheinyl transferase domain"/>
    <property type="match status" value="1"/>
</dbReference>
<evidence type="ECO:0000256" key="7">
    <source>
        <dbReference type="ARBA" id="ARBA00023160"/>
    </source>
</evidence>
<comment type="catalytic activity">
    <reaction evidence="8">
        <text>apo-[ACP] + CoA = holo-[ACP] + adenosine 3',5'-bisphosphate + H(+)</text>
        <dbReference type="Rhea" id="RHEA:12068"/>
        <dbReference type="Rhea" id="RHEA-COMP:9685"/>
        <dbReference type="Rhea" id="RHEA-COMP:9690"/>
        <dbReference type="ChEBI" id="CHEBI:15378"/>
        <dbReference type="ChEBI" id="CHEBI:29999"/>
        <dbReference type="ChEBI" id="CHEBI:57287"/>
        <dbReference type="ChEBI" id="CHEBI:58343"/>
        <dbReference type="ChEBI" id="CHEBI:64479"/>
        <dbReference type="EC" id="2.7.8.7"/>
    </reaction>
</comment>
<evidence type="ECO:0000256" key="8">
    <source>
        <dbReference type="HAMAP-Rule" id="MF_00101"/>
    </source>
</evidence>
<evidence type="ECO:0000256" key="6">
    <source>
        <dbReference type="ARBA" id="ARBA00023098"/>
    </source>
</evidence>
<dbReference type="EC" id="2.7.8.7" evidence="8"/>
<evidence type="ECO:0000256" key="3">
    <source>
        <dbReference type="ARBA" id="ARBA00022723"/>
    </source>
</evidence>
<organism evidence="10 11">
    <name type="scientific">Paenibacillus lycopersici</name>
    <dbReference type="NCBI Taxonomy" id="2704462"/>
    <lineage>
        <taxon>Bacteria</taxon>
        <taxon>Bacillati</taxon>
        <taxon>Bacillota</taxon>
        <taxon>Bacilli</taxon>
        <taxon>Bacillales</taxon>
        <taxon>Paenibacillaceae</taxon>
        <taxon>Paenibacillus</taxon>
    </lineage>
</organism>